<name>A0A1J4L247_9EUKA</name>
<dbReference type="Proteomes" id="UP000179807">
    <property type="component" value="Unassembled WGS sequence"/>
</dbReference>
<organism evidence="1 2">
    <name type="scientific">Tritrichomonas foetus</name>
    <dbReference type="NCBI Taxonomy" id="1144522"/>
    <lineage>
        <taxon>Eukaryota</taxon>
        <taxon>Metamonada</taxon>
        <taxon>Parabasalia</taxon>
        <taxon>Tritrichomonadida</taxon>
        <taxon>Tritrichomonadidae</taxon>
        <taxon>Tritrichomonas</taxon>
    </lineage>
</organism>
<dbReference type="OrthoDB" id="10619056at2759"/>
<sequence length="3060" mass="353889">MSGITDILNKTHPLPVRELSNWFREQHANILMTNPNTKSFFDRIFSEFSKIPDRFTEKEWDRLRLLAYIFTIAYDPPSDYISFQFPTNSKNGFLVAASFVLLSMRQKSPESIDIMYNFFKDRINSFFPREQRSSFYEISPCYYFQSIPHILEGQIYKTPFINELPLIYKKIIAIEPQQLTYSMVTFVAEVYKIVKDAIMSNQKIPLPEDFVLSFLHILDLSSEAPTLFLGSFFHTWFFLVNKGKDLPRAHQLCERISTITVLFEKTAMYKYHELHRNFPWYLLFHFYDYIPPDDHIQKVRILSFICNGIRRVNFPRIPDSVKKFSHSIEQQYSTQNPFYIFYMFSSLDSSLRALIYQLRKLHAVDKIVPNAPERIKKRQISFLEQANWNPNSPEIDSYLHSLTYEKCYSSVNSCAKDFERISRICENIKQCSHSLVMFQIQISIVMRKIISKEAQPNPAFDLTNPFYYLIKTFTSFFDFMVFSSYKQMEIISFSNREVLTNAEMSPQCSQWIQNPQRLLDYNLVFQKYFEVLDKFPPAFLNTLALSITDDLFVFMSKRILSYNFIYNLTTITRNSKCANNLLSLIVTRMMELASIKIKLLMSADINDANLYYSWVVFTIRLATLPNGGPNYLFGCTLKIYQRMLLMSVFSNLKSIPHQSIAIRLINHYLKALKANYKVNDDPKDKIKPFRIRPIALEEIECTAFVDTLNIIMEVILTEPEFMGEHSLIPILDAAFKTNDLPTINKAAKICLRIFTPERSTQNHITPRPELEDTVFKALVNSINIIDLETATEVANILPYYSAKFLRKVPLKTPRPADTFVVGKIDIYKVLKAASERLLNSEEEATHLFALTDVCFELVISEVLVSQKILQPTLTLLINILKHLYGFTHLRDPMDRLITSITSQFGDLFLRGESNTYLLCLFDIMGINRSDSTAVVMKFGVSFFEYCKGKPHNPIFVSNTIDKLFSFFPNSTRLFSILGGFSLFIRYYPQFITLNHIRNFLIQTQDIYPLDKAFSSMLNMFLKRFLAKSDRQTQRKFVSMIYEIICPLSISVRNVIEKRLSKLEIPLQIKSLEVILKTTEIIHQFQQLTLAFLCGIEGNLQACLNQDWINRVNQFFKPSDNIHRLQKYARLLSLCLSILKNTIVFKYFSANTEFFNNLIRFLCNTMMSHFEPVQHAAKKCFKILRNVYYSDLMCVKQIDEFWRNPTKMFSFWGPQPDRIGFYTRLTKILPEKTPPEIINDFFVEIGNYIEKSDIEKMTYLIHFSKILKQFSAKPFIQLEPVKNIILSNSNGNASMLEMYIEYILTLYRSTTIPFKSVIKKQVLKFLVMFPQQTVNYLINVCNDSTLFNYILLEELIIEDQTNTFFQNFLMLFKATHNFAMLSPALYAVFEKITLIEKFAREQELLNVLQREFTQVIHSCTDPSKKDENGLAILASLAISFMNTMKYHIELKQAINVAAIFRLSFFNNSDVYQKYIRTVFQNKSQMQVLIDILKGSVKSLKKLPPNMALILVPHSIKSIDNIPQPTAITIWNQLIDSLQYIEQNATVIKSMVYMLDKAEPKREQLALILNGMKHYLTSTDTQIVIFSLKLCTKLANMNLLPQQIYESIIQQMFSFSKFFDAPYANSFINLIKSRPDFLESLSPRVIEIISSFFYDKFLTSLRELQKAIQTISNVPQIFKLLPFSFFAAFSKSILKKISHITKIQEELAEIKEYLKSAITLYHQLSPSSNERKGFIIAGFKYISIVMETQNTPLNQTNNIKDFNEAFFNIIIDVEIENYPVKLLNKLDGKVNSSTAFFIICSASHFIPNQLFKDFPNCIESALKFISDDKNNISNTMLSSFMKFVCDPLKPLSRQIFGKFQNSIRYLVTLLTNNVSPVTFDRIVIISNAVVSSHFDAQFGKHDIIKGLWNAFLSMESSTLSNTMFKMLLRFSESIPIEDQVDYVDFIIKRTCWNASTMRTLTLTLPSLMSCTTLVNEAKKQLISIFPTHIRGTSSEILKIIKSVKEFGESSKLCMKGTLITLYLLIASNSTPATRFMCIEKIDEILGIHNFKVKLHKLIIMLPMEMWSDQYYIYIISVLSERDKLWHTLTALAPKLSGIASIIAFPLFVSKIEDDVIIDSRQFLIRLLQDEWKGKCAQVIITIEQTLMNTIHNLKFSLYSRMFNVAPEAMSTSNTPGFFKFDKYNMSHLIYSDPFNDSMINEIISSFDYRTKTAIYLTHLGKYEAAEMLYQIGSKPENEYYEKVRLLNRRFLPRKEIDFDTIIQPLLKVDNAHVNVTSDIRDAVDAYLTGNTKSAMDSIRNVKDYLIRSYKPNRSPVVFRKERLTVLSIIAFMIENRVNNSQDENIPLIRYKRKSPEISCLNPSGANMILNFQRLLDKRHPKNDIIIDTSSPPAILISPSIYHKFKKVTGISPYGLFALNSEQIEELFNNAAEKLTSPKGFTIANWIAFAPFCFNIFIAQQTRECFSSAFGAYCHIVASKDENTQHVQRAEASARLVTLIRIAAKQYMEDSRDSFKDPIVASSFIFKRGYAEVWRIWLQQLVDLANHKWFFSIASELFTEMAYRSTLYASKYASKDVQDAIRNAIVNEVSFGQISMMNMIETILGKLDNSTILGEVEHQTKINKFIEESIRLSDDDVNNITDLIVLRHKKFCLTPFEAALSHLTKREINRIGDFKEWVNTMKQNSLEEREKFIQELTNSSTPLSKIYQDISDIVDDFNEQMPFVFPIRGDVPCEFLIFVMHKDFTVLSPELILFTATTSFASNDHFLLMRTNNPNGFHASVMSLSNLFTLLRTILRNEYPTMMRSITLAENASFEIGASTMLKNLDSEPISLKQLFEREMMITQEEWIDECIDKETGKLNQAGEESIQYFSPDVLANRLKQTVLFDKSNIPLHPGITSSYASASLVRYMLSAPYNDMNRVIACGFSLEIPVLAIDFDTGNFIDETPWSTFRFSPCIENICGVWGNSGLKMAIASTASAFTANLEIIRTHLEVILGDEMLTEDFSLNEIIRQRRILEDRFISLSPPNSGNVNEEEATGWLERIENLVEKAKNPWIQPAITIPWF</sequence>
<dbReference type="VEuPathDB" id="TrichDB:TRFO_00836"/>
<dbReference type="GeneID" id="94824444"/>
<comment type="caution">
    <text evidence="1">The sequence shown here is derived from an EMBL/GenBank/DDBJ whole genome shotgun (WGS) entry which is preliminary data.</text>
</comment>
<evidence type="ECO:0000313" key="2">
    <source>
        <dbReference type="Proteomes" id="UP000179807"/>
    </source>
</evidence>
<dbReference type="RefSeq" id="XP_068370721.1">
    <property type="nucleotide sequence ID" value="XM_068489740.1"/>
</dbReference>
<reference evidence="1" key="1">
    <citation type="submission" date="2016-10" db="EMBL/GenBank/DDBJ databases">
        <authorList>
            <person name="Benchimol M."/>
            <person name="Almeida L.G."/>
            <person name="Vasconcelos A.T."/>
            <person name="Perreira-Neves A."/>
            <person name="Rosa I.A."/>
            <person name="Tasca T."/>
            <person name="Bogo M.R."/>
            <person name="de Souza W."/>
        </authorList>
    </citation>
    <scope>NUCLEOTIDE SEQUENCE [LARGE SCALE GENOMIC DNA]</scope>
    <source>
        <strain evidence="1">K</strain>
    </source>
</reference>
<accession>A0A1J4L247</accession>
<proteinExistence type="predicted"/>
<keyword evidence="2" id="KW-1185">Reference proteome</keyword>
<gene>
    <name evidence="1" type="ORF">TRFO_00836</name>
</gene>
<protein>
    <submittedName>
        <fullName evidence="1">Uncharacterized protein</fullName>
    </submittedName>
</protein>
<evidence type="ECO:0000313" key="1">
    <source>
        <dbReference type="EMBL" id="OHT17585.1"/>
    </source>
</evidence>
<dbReference type="EMBL" id="MLAK01000001">
    <property type="protein sequence ID" value="OHT17585.1"/>
    <property type="molecule type" value="Genomic_DNA"/>
</dbReference>